<dbReference type="PANTHER" id="PTHR20861">
    <property type="entry name" value="HOMOSERINE/4-DIPHOSPHOCYTIDYL-2-C-METHYL-D-ERYTHRITOL KINASE"/>
    <property type="match status" value="1"/>
</dbReference>
<dbReference type="PRINTS" id="PR00958">
    <property type="entry name" value="HOMSERKINASE"/>
</dbReference>
<evidence type="ECO:0000256" key="4">
    <source>
        <dbReference type="ARBA" id="ARBA00017858"/>
    </source>
</evidence>
<dbReference type="PIRSF" id="PIRSF000676">
    <property type="entry name" value="Homoser_kin"/>
    <property type="match status" value="1"/>
</dbReference>
<dbReference type="InterPro" id="IPR020568">
    <property type="entry name" value="Ribosomal_Su5_D2-typ_SF"/>
</dbReference>
<comment type="function">
    <text evidence="12 13">Catalyzes the ATP-dependent phosphorylation of L-homoserine to L-homoserine phosphate.</text>
</comment>
<keyword evidence="10 13" id="KW-0067">ATP-binding</keyword>
<keyword evidence="5 13" id="KW-0028">Amino-acid biosynthesis</keyword>
<feature type="binding site" evidence="13">
    <location>
        <begin position="96"/>
        <end position="106"/>
    </location>
    <ligand>
        <name>ATP</name>
        <dbReference type="ChEBI" id="CHEBI:30616"/>
    </ligand>
</feature>
<feature type="domain" description="GHMP kinase C-terminal" evidence="15">
    <location>
        <begin position="226"/>
        <end position="272"/>
    </location>
</feature>
<evidence type="ECO:0000256" key="6">
    <source>
        <dbReference type="ARBA" id="ARBA00022679"/>
    </source>
</evidence>
<evidence type="ECO:0000256" key="3">
    <source>
        <dbReference type="ARBA" id="ARBA00012078"/>
    </source>
</evidence>
<evidence type="ECO:0000256" key="10">
    <source>
        <dbReference type="ARBA" id="ARBA00022840"/>
    </source>
</evidence>
<keyword evidence="17" id="KW-1185">Reference proteome</keyword>
<protein>
    <recommendedName>
        <fullName evidence="4 13">Homoserine kinase</fullName>
        <shortName evidence="13">HK</shortName>
        <shortName evidence="13">HSK</shortName>
        <ecNumber evidence="3 13">2.7.1.39</ecNumber>
    </recommendedName>
</protein>
<dbReference type="PANTHER" id="PTHR20861:SF1">
    <property type="entry name" value="HOMOSERINE KINASE"/>
    <property type="match status" value="1"/>
</dbReference>
<evidence type="ECO:0000256" key="12">
    <source>
        <dbReference type="ARBA" id="ARBA00049954"/>
    </source>
</evidence>
<name>A0ABN1CBK9_9PSEU</name>
<dbReference type="NCBIfam" id="TIGR00191">
    <property type="entry name" value="thrB"/>
    <property type="match status" value="1"/>
</dbReference>
<evidence type="ECO:0000256" key="1">
    <source>
        <dbReference type="ARBA" id="ARBA00005015"/>
    </source>
</evidence>
<dbReference type="SUPFAM" id="SSF55060">
    <property type="entry name" value="GHMP Kinase, C-terminal domain"/>
    <property type="match status" value="1"/>
</dbReference>
<dbReference type="EMBL" id="BAAAHC010000007">
    <property type="protein sequence ID" value="GAA0515751.1"/>
    <property type="molecule type" value="Genomic_DNA"/>
</dbReference>
<dbReference type="InterPro" id="IPR013750">
    <property type="entry name" value="GHMP_kinase_C_dom"/>
</dbReference>
<dbReference type="GO" id="GO:0016301">
    <property type="term" value="F:kinase activity"/>
    <property type="evidence" value="ECO:0007669"/>
    <property type="project" value="UniProtKB-KW"/>
</dbReference>
<evidence type="ECO:0000313" key="17">
    <source>
        <dbReference type="Proteomes" id="UP001500220"/>
    </source>
</evidence>
<gene>
    <name evidence="13 16" type="primary">thrB</name>
    <name evidence="16" type="ORF">GCM10009545_17330</name>
</gene>
<keyword evidence="7 13" id="KW-0791">Threonine biosynthesis</keyword>
<keyword evidence="9 13" id="KW-0418">Kinase</keyword>
<dbReference type="EC" id="2.7.1.39" evidence="3 13"/>
<dbReference type="PROSITE" id="PS00627">
    <property type="entry name" value="GHMP_KINASES_ATP"/>
    <property type="match status" value="1"/>
</dbReference>
<dbReference type="InterPro" id="IPR006203">
    <property type="entry name" value="GHMP_knse_ATP-bd_CS"/>
</dbReference>
<dbReference type="Pfam" id="PF00288">
    <property type="entry name" value="GHMP_kinases_N"/>
    <property type="match status" value="1"/>
</dbReference>
<reference evidence="16 17" key="1">
    <citation type="journal article" date="2019" name="Int. J. Syst. Evol. Microbiol.">
        <title>The Global Catalogue of Microorganisms (GCM) 10K type strain sequencing project: providing services to taxonomists for standard genome sequencing and annotation.</title>
        <authorList>
            <consortium name="The Broad Institute Genomics Platform"/>
            <consortium name="The Broad Institute Genome Sequencing Center for Infectious Disease"/>
            <person name="Wu L."/>
            <person name="Ma J."/>
        </authorList>
    </citation>
    <scope>NUCLEOTIDE SEQUENCE [LARGE SCALE GENOMIC DNA]</scope>
    <source>
        <strain evidence="16 17">JCM 10664</strain>
    </source>
</reference>
<dbReference type="InterPro" id="IPR036554">
    <property type="entry name" value="GHMP_kinase_C_sf"/>
</dbReference>
<sequence>MTGLPTSAVRVTVPASTANLGSGFDTLGLALALHDEVHVRIVEGEPGTAQVTVEGQGAGAVPTDERHLVARVVHEALAELGFRPPALRLHCRNTIPHSRGLGSSAAAIVAGVAAAFELAGFDLRDKDNAERALQLAAAREGHADNAAASLLGGFVVAWQESGCFRAVRMQPHPDVAPIVLVPQVESATHTTRGLLPERVPHVDAAFAASRAALAVHAVTRDPDLLLAATDDRLHQDYREPAWPDTIALVRALRSAGIAAAVSGAGPTVLAFPPGGQLPAGLAPNGFQMLHLPVDLNGVRVSTG</sequence>
<dbReference type="InterPro" id="IPR000870">
    <property type="entry name" value="Homoserine_kinase"/>
</dbReference>
<evidence type="ECO:0000256" key="9">
    <source>
        <dbReference type="ARBA" id="ARBA00022777"/>
    </source>
</evidence>
<dbReference type="HAMAP" id="MF_00384">
    <property type="entry name" value="Homoser_kinase"/>
    <property type="match status" value="1"/>
</dbReference>
<feature type="domain" description="GHMP kinase N-terminal" evidence="14">
    <location>
        <begin position="68"/>
        <end position="153"/>
    </location>
</feature>
<comment type="subcellular location">
    <subcellularLocation>
        <location evidence="13">Cytoplasm</location>
    </subcellularLocation>
</comment>
<evidence type="ECO:0000259" key="15">
    <source>
        <dbReference type="Pfam" id="PF08544"/>
    </source>
</evidence>
<dbReference type="Gene3D" id="3.30.70.890">
    <property type="entry name" value="GHMP kinase, C-terminal domain"/>
    <property type="match status" value="1"/>
</dbReference>
<keyword evidence="13" id="KW-0963">Cytoplasm</keyword>
<evidence type="ECO:0000256" key="13">
    <source>
        <dbReference type="HAMAP-Rule" id="MF_00384"/>
    </source>
</evidence>
<dbReference type="Proteomes" id="UP001500220">
    <property type="component" value="Unassembled WGS sequence"/>
</dbReference>
<evidence type="ECO:0000256" key="5">
    <source>
        <dbReference type="ARBA" id="ARBA00022605"/>
    </source>
</evidence>
<accession>A0ABN1CBK9</accession>
<dbReference type="InterPro" id="IPR014721">
    <property type="entry name" value="Ribsml_uS5_D2-typ_fold_subgr"/>
</dbReference>
<proteinExistence type="inferred from homology"/>
<keyword evidence="8 13" id="KW-0547">Nucleotide-binding</keyword>
<organism evidence="16 17">
    <name type="scientific">Saccharopolyspora thermophila</name>
    <dbReference type="NCBI Taxonomy" id="89367"/>
    <lineage>
        <taxon>Bacteria</taxon>
        <taxon>Bacillati</taxon>
        <taxon>Actinomycetota</taxon>
        <taxon>Actinomycetes</taxon>
        <taxon>Pseudonocardiales</taxon>
        <taxon>Pseudonocardiaceae</taxon>
        <taxon>Saccharopolyspora</taxon>
    </lineage>
</organism>
<dbReference type="RefSeq" id="WP_346072699.1">
    <property type="nucleotide sequence ID" value="NZ_BAAAHC010000007.1"/>
</dbReference>
<comment type="similarity">
    <text evidence="2 13">Belongs to the GHMP kinase family. Homoserine kinase subfamily.</text>
</comment>
<dbReference type="SUPFAM" id="SSF54211">
    <property type="entry name" value="Ribosomal protein S5 domain 2-like"/>
    <property type="match status" value="1"/>
</dbReference>
<evidence type="ECO:0000313" key="16">
    <source>
        <dbReference type="EMBL" id="GAA0515751.1"/>
    </source>
</evidence>
<evidence type="ECO:0000259" key="14">
    <source>
        <dbReference type="Pfam" id="PF00288"/>
    </source>
</evidence>
<comment type="catalytic activity">
    <reaction evidence="11 13">
        <text>L-homoserine + ATP = O-phospho-L-homoserine + ADP + H(+)</text>
        <dbReference type="Rhea" id="RHEA:13985"/>
        <dbReference type="ChEBI" id="CHEBI:15378"/>
        <dbReference type="ChEBI" id="CHEBI:30616"/>
        <dbReference type="ChEBI" id="CHEBI:57476"/>
        <dbReference type="ChEBI" id="CHEBI:57590"/>
        <dbReference type="ChEBI" id="CHEBI:456216"/>
        <dbReference type="EC" id="2.7.1.39"/>
    </reaction>
</comment>
<dbReference type="Pfam" id="PF08544">
    <property type="entry name" value="GHMP_kinases_C"/>
    <property type="match status" value="1"/>
</dbReference>
<dbReference type="Gene3D" id="3.30.230.10">
    <property type="match status" value="1"/>
</dbReference>
<evidence type="ECO:0000256" key="2">
    <source>
        <dbReference type="ARBA" id="ARBA00007370"/>
    </source>
</evidence>
<evidence type="ECO:0000256" key="11">
    <source>
        <dbReference type="ARBA" id="ARBA00049375"/>
    </source>
</evidence>
<comment type="pathway">
    <text evidence="1 13">Amino-acid biosynthesis; L-threonine biosynthesis; L-threonine from L-aspartate: step 4/5.</text>
</comment>
<evidence type="ECO:0000256" key="8">
    <source>
        <dbReference type="ARBA" id="ARBA00022741"/>
    </source>
</evidence>
<dbReference type="InterPro" id="IPR006204">
    <property type="entry name" value="GHMP_kinase_N_dom"/>
</dbReference>
<evidence type="ECO:0000256" key="7">
    <source>
        <dbReference type="ARBA" id="ARBA00022697"/>
    </source>
</evidence>
<keyword evidence="6 13" id="KW-0808">Transferase</keyword>
<comment type="caution">
    <text evidence="16">The sequence shown here is derived from an EMBL/GenBank/DDBJ whole genome shotgun (WGS) entry which is preliminary data.</text>
</comment>